<evidence type="ECO:0008006" key="4">
    <source>
        <dbReference type="Google" id="ProtNLM"/>
    </source>
</evidence>
<accession>A0ABR5AZL7</accession>
<organism evidence="2 3">
    <name type="scientific">Bacillus badius</name>
    <dbReference type="NCBI Taxonomy" id="1455"/>
    <lineage>
        <taxon>Bacteria</taxon>
        <taxon>Bacillati</taxon>
        <taxon>Bacillota</taxon>
        <taxon>Bacilli</taxon>
        <taxon>Bacillales</taxon>
        <taxon>Bacillaceae</taxon>
        <taxon>Pseudobacillus</taxon>
    </lineage>
</organism>
<keyword evidence="3" id="KW-1185">Reference proteome</keyword>
<name>A0ABR5AZL7_BACBA</name>
<dbReference type="EMBL" id="JXLP01000001">
    <property type="protein sequence ID" value="KIL80181.1"/>
    <property type="molecule type" value="Genomic_DNA"/>
</dbReference>
<gene>
    <name evidence="2" type="ORF">SD77_0029</name>
</gene>
<feature type="region of interest" description="Disordered" evidence="1">
    <location>
        <begin position="1"/>
        <end position="39"/>
    </location>
</feature>
<dbReference type="Proteomes" id="UP000031982">
    <property type="component" value="Unassembled WGS sequence"/>
</dbReference>
<evidence type="ECO:0000313" key="3">
    <source>
        <dbReference type="Proteomes" id="UP000031982"/>
    </source>
</evidence>
<comment type="caution">
    <text evidence="2">The sequence shown here is derived from an EMBL/GenBank/DDBJ whole genome shotgun (WGS) entry which is preliminary data.</text>
</comment>
<reference evidence="2 3" key="1">
    <citation type="submission" date="2015-01" db="EMBL/GenBank/DDBJ databases">
        <title>Genome Assembly of Bacillus badius MTCC 1458.</title>
        <authorList>
            <person name="Verma A."/>
            <person name="Khatri I."/>
            <person name="Mual P."/>
            <person name="Subramanian S."/>
            <person name="Krishnamurthi S."/>
        </authorList>
    </citation>
    <scope>NUCLEOTIDE SEQUENCE [LARGE SCALE GENOMIC DNA]</scope>
    <source>
        <strain evidence="2 3">MTCC 1458</strain>
    </source>
</reference>
<evidence type="ECO:0000313" key="2">
    <source>
        <dbReference type="EMBL" id="KIL80181.1"/>
    </source>
</evidence>
<protein>
    <recommendedName>
        <fullName evidence="4">Ribose 5-phosphate isomerase B</fullName>
    </recommendedName>
</protein>
<sequence>MSNLLIRMEGAQTPAGSPPAPRKAKQPGMDINSPHLQAK</sequence>
<proteinExistence type="predicted"/>
<evidence type="ECO:0000256" key="1">
    <source>
        <dbReference type="SAM" id="MobiDB-lite"/>
    </source>
</evidence>